<evidence type="ECO:0000313" key="2">
    <source>
        <dbReference type="EMBL" id="KMM70638.1"/>
    </source>
</evidence>
<name>A0A0J6FJZ8_COCPO</name>
<feature type="region of interest" description="Disordered" evidence="1">
    <location>
        <begin position="107"/>
        <end position="130"/>
    </location>
</feature>
<organism evidence="2 3">
    <name type="scientific">Coccidioides posadasii RMSCC 3488</name>
    <dbReference type="NCBI Taxonomy" id="454284"/>
    <lineage>
        <taxon>Eukaryota</taxon>
        <taxon>Fungi</taxon>
        <taxon>Dikarya</taxon>
        <taxon>Ascomycota</taxon>
        <taxon>Pezizomycotina</taxon>
        <taxon>Eurotiomycetes</taxon>
        <taxon>Eurotiomycetidae</taxon>
        <taxon>Onygenales</taxon>
        <taxon>Onygenaceae</taxon>
        <taxon>Coccidioides</taxon>
    </lineage>
</organism>
<feature type="region of interest" description="Disordered" evidence="1">
    <location>
        <begin position="66"/>
        <end position="90"/>
    </location>
</feature>
<dbReference type="Proteomes" id="UP000054567">
    <property type="component" value="Unassembled WGS sequence"/>
</dbReference>
<protein>
    <submittedName>
        <fullName evidence="2">Uncharacterized protein</fullName>
    </submittedName>
</protein>
<proteinExistence type="predicted"/>
<sequence>MVIIRSWDEPAKTVRGQVTERCYSSGSGGGARNWARKESQVIRTWDAAHKHAYSVERQLRPFRRLKGYSKSQAESRNSGNGIRATGTERIKGTRILETHACCTSGAMMTWGDDPPGLQASLAEAGGERRS</sequence>
<reference evidence="2 3" key="1">
    <citation type="submission" date="2007-06" db="EMBL/GenBank/DDBJ databases">
        <title>The Genome Sequence of Coccidioides posadasii RMSCC_3488.</title>
        <authorList>
            <consortium name="Coccidioides Genome Resources Consortium"/>
            <consortium name="The Broad Institute Genome Sequencing Platform"/>
            <person name="Henn M.R."/>
            <person name="Sykes S."/>
            <person name="Young S."/>
            <person name="Jaffe D."/>
            <person name="Berlin A."/>
            <person name="Alvarez P."/>
            <person name="Butler J."/>
            <person name="Gnerre S."/>
            <person name="Grabherr M."/>
            <person name="Mauceli E."/>
            <person name="Brockman W."/>
            <person name="Kodira C."/>
            <person name="Alvarado L."/>
            <person name="Zeng Q."/>
            <person name="Crawford M."/>
            <person name="Antoine C."/>
            <person name="Devon K."/>
            <person name="Galgiani J."/>
            <person name="Orsborn K."/>
            <person name="Lewis M.L."/>
            <person name="Nusbaum C."/>
            <person name="Galagan J."/>
            <person name="Birren B."/>
        </authorList>
    </citation>
    <scope>NUCLEOTIDE SEQUENCE [LARGE SCALE GENOMIC DNA]</scope>
    <source>
        <strain evidence="2 3">RMSCC 3488</strain>
    </source>
</reference>
<feature type="compositionally biased region" description="Polar residues" evidence="1">
    <location>
        <begin position="69"/>
        <end position="80"/>
    </location>
</feature>
<dbReference type="AlphaFoldDB" id="A0A0J6FJZ8"/>
<evidence type="ECO:0000256" key="1">
    <source>
        <dbReference type="SAM" id="MobiDB-lite"/>
    </source>
</evidence>
<dbReference type="EMBL" id="DS268112">
    <property type="protein sequence ID" value="KMM70638.1"/>
    <property type="molecule type" value="Genomic_DNA"/>
</dbReference>
<gene>
    <name evidence="2" type="ORF">CPAG_06949</name>
</gene>
<dbReference type="VEuPathDB" id="FungiDB:CPAG_06949"/>
<reference evidence="3" key="2">
    <citation type="journal article" date="2009" name="Genome Res.">
        <title>Comparative genomic analyses of the human fungal pathogens Coccidioides and their relatives.</title>
        <authorList>
            <person name="Sharpton T.J."/>
            <person name="Stajich J.E."/>
            <person name="Rounsley S.D."/>
            <person name="Gardner M.J."/>
            <person name="Wortman J.R."/>
            <person name="Jordar V.S."/>
            <person name="Maiti R."/>
            <person name="Kodira C.D."/>
            <person name="Neafsey D.E."/>
            <person name="Zeng Q."/>
            <person name="Hung C.-Y."/>
            <person name="McMahan C."/>
            <person name="Muszewska A."/>
            <person name="Grynberg M."/>
            <person name="Mandel M.A."/>
            <person name="Kellner E.M."/>
            <person name="Barker B.M."/>
            <person name="Galgiani J.N."/>
            <person name="Orbach M.J."/>
            <person name="Kirkland T.N."/>
            <person name="Cole G.T."/>
            <person name="Henn M.R."/>
            <person name="Birren B.W."/>
            <person name="Taylor J.W."/>
        </authorList>
    </citation>
    <scope>NUCLEOTIDE SEQUENCE [LARGE SCALE GENOMIC DNA]</scope>
    <source>
        <strain evidence="3">RMSCC 3488</strain>
    </source>
</reference>
<accession>A0A0J6FJZ8</accession>
<evidence type="ECO:0000313" key="3">
    <source>
        <dbReference type="Proteomes" id="UP000054567"/>
    </source>
</evidence>
<reference evidence="3" key="3">
    <citation type="journal article" date="2010" name="Genome Res.">
        <title>Population genomic sequencing of Coccidioides fungi reveals recent hybridization and transposon control.</title>
        <authorList>
            <person name="Neafsey D.E."/>
            <person name="Barker B.M."/>
            <person name="Sharpton T.J."/>
            <person name="Stajich J.E."/>
            <person name="Park D.J."/>
            <person name="Whiston E."/>
            <person name="Hung C.-Y."/>
            <person name="McMahan C."/>
            <person name="White J."/>
            <person name="Sykes S."/>
            <person name="Heiman D."/>
            <person name="Young S."/>
            <person name="Zeng Q."/>
            <person name="Abouelleil A."/>
            <person name="Aftuck L."/>
            <person name="Bessette D."/>
            <person name="Brown A."/>
            <person name="FitzGerald M."/>
            <person name="Lui A."/>
            <person name="Macdonald J.P."/>
            <person name="Priest M."/>
            <person name="Orbach M.J."/>
            <person name="Galgiani J.N."/>
            <person name="Kirkland T.N."/>
            <person name="Cole G.T."/>
            <person name="Birren B.W."/>
            <person name="Henn M.R."/>
            <person name="Taylor J.W."/>
            <person name="Rounsley S.D."/>
        </authorList>
    </citation>
    <scope>NUCLEOTIDE SEQUENCE [LARGE SCALE GENOMIC DNA]</scope>
    <source>
        <strain evidence="3">RMSCC 3488</strain>
    </source>
</reference>